<dbReference type="Pfam" id="PF06090">
    <property type="entry name" value="Ins_P5_2-kin"/>
    <property type="match status" value="1"/>
</dbReference>
<dbReference type="EC" id="2.7.1.158" evidence="1 6"/>
<dbReference type="PANTHER" id="PTHR14456:SF2">
    <property type="entry name" value="INOSITOL-PENTAKISPHOSPHATE 2-KINASE"/>
    <property type="match status" value="1"/>
</dbReference>
<dbReference type="GO" id="GO:0005634">
    <property type="term" value="C:nucleus"/>
    <property type="evidence" value="ECO:0007669"/>
    <property type="project" value="TreeGrafter"/>
</dbReference>
<evidence type="ECO:0000256" key="6">
    <source>
        <dbReference type="RuleBase" id="RU364126"/>
    </source>
</evidence>
<dbReference type="OrthoDB" id="272370at2759"/>
<comment type="function">
    <text evidence="6">Phosphorylates Ins(1,3,4,5,6)P5 at position 2 to form Ins(1,2,3,4,5,6)P6 (InsP6 or phytate).</text>
</comment>
<keyword evidence="3 6" id="KW-0547">Nucleotide-binding</keyword>
<dbReference type="InterPro" id="IPR043001">
    <property type="entry name" value="IP5_2-K_N_lobe"/>
</dbReference>
<dbReference type="GO" id="GO:0032958">
    <property type="term" value="P:inositol phosphate biosynthetic process"/>
    <property type="evidence" value="ECO:0007669"/>
    <property type="project" value="TreeGrafter"/>
</dbReference>
<evidence type="ECO:0000256" key="2">
    <source>
        <dbReference type="ARBA" id="ARBA00022679"/>
    </source>
</evidence>
<comment type="domain">
    <text evidence="6">The EXKPK motif is conserved in inositol-pentakisphosphate 2-kinases of both family 1 and 2.</text>
</comment>
<dbReference type="GO" id="GO:0005524">
    <property type="term" value="F:ATP binding"/>
    <property type="evidence" value="ECO:0007669"/>
    <property type="project" value="UniProtKB-KW"/>
</dbReference>
<evidence type="ECO:0000256" key="5">
    <source>
        <dbReference type="ARBA" id="ARBA00022840"/>
    </source>
</evidence>
<evidence type="ECO:0000256" key="1">
    <source>
        <dbReference type="ARBA" id="ARBA00012023"/>
    </source>
</evidence>
<comment type="catalytic activity">
    <reaction evidence="6">
        <text>1D-myo-inositol 1,3,4,5,6-pentakisphosphate + ATP = 1D-myo-inositol hexakisphosphate + ADP + H(+)</text>
        <dbReference type="Rhea" id="RHEA:20313"/>
        <dbReference type="ChEBI" id="CHEBI:15378"/>
        <dbReference type="ChEBI" id="CHEBI:30616"/>
        <dbReference type="ChEBI" id="CHEBI:57733"/>
        <dbReference type="ChEBI" id="CHEBI:58130"/>
        <dbReference type="ChEBI" id="CHEBI:456216"/>
        <dbReference type="EC" id="2.7.1.158"/>
    </reaction>
</comment>
<keyword evidence="4 6" id="KW-0418">Kinase</keyword>
<dbReference type="Gene3D" id="3.30.200.110">
    <property type="entry name" value="Inositol-pentakisphosphate 2-kinase, N-lobe"/>
    <property type="match status" value="1"/>
</dbReference>
<keyword evidence="2 6" id="KW-0808">Transferase</keyword>
<reference evidence="8" key="2">
    <citation type="submission" date="2025-08" db="UniProtKB">
        <authorList>
            <consortium name="RefSeq"/>
        </authorList>
    </citation>
    <scope>IDENTIFICATION</scope>
    <source>
        <tissue evidence="8">Leaf</tissue>
    </source>
</reference>
<evidence type="ECO:0000313" key="8">
    <source>
        <dbReference type="RefSeq" id="XP_020097839.1"/>
    </source>
</evidence>
<proteinExistence type="predicted"/>
<gene>
    <name evidence="8" type="primary">LOC109716706</name>
</gene>
<keyword evidence="7" id="KW-1185">Reference proteome</keyword>
<name>A0A6P5FPB7_ANACO</name>
<dbReference type="AlphaFoldDB" id="A0A6P5FPB7"/>
<evidence type="ECO:0000256" key="3">
    <source>
        <dbReference type="ARBA" id="ARBA00022741"/>
    </source>
</evidence>
<dbReference type="RefSeq" id="XP_020097839.1">
    <property type="nucleotide sequence ID" value="XM_020242250.1"/>
</dbReference>
<organism evidence="7 8">
    <name type="scientific">Ananas comosus</name>
    <name type="common">Pineapple</name>
    <name type="synonym">Ananas ananas</name>
    <dbReference type="NCBI Taxonomy" id="4615"/>
    <lineage>
        <taxon>Eukaryota</taxon>
        <taxon>Viridiplantae</taxon>
        <taxon>Streptophyta</taxon>
        <taxon>Embryophyta</taxon>
        <taxon>Tracheophyta</taxon>
        <taxon>Spermatophyta</taxon>
        <taxon>Magnoliopsida</taxon>
        <taxon>Liliopsida</taxon>
        <taxon>Poales</taxon>
        <taxon>Bromeliaceae</taxon>
        <taxon>Bromelioideae</taxon>
        <taxon>Ananas</taxon>
    </lineage>
</organism>
<dbReference type="Proteomes" id="UP000515123">
    <property type="component" value="Linkage group 10"/>
</dbReference>
<accession>A0A6P5FPB7</accession>
<keyword evidence="5 6" id="KW-0067">ATP-binding</keyword>
<dbReference type="GO" id="GO:0035299">
    <property type="term" value="F:inositol-1,3,4,5,6-pentakisphosphate 2-kinase activity"/>
    <property type="evidence" value="ECO:0007669"/>
    <property type="project" value="UniProtKB-EC"/>
</dbReference>
<dbReference type="PANTHER" id="PTHR14456">
    <property type="entry name" value="INOSITOL POLYPHOSPHATE KINASE 1"/>
    <property type="match status" value="1"/>
</dbReference>
<sequence length="450" mass="51121">MEMVLRAEDAKDWVYKGEGAANLILSYRGSSPSLLGKVLRIQKVPKDKTQFPNTRDVLTRHEQLLWRDAAELVESSSRHNLAQRYVVHVMSPFLGAKHIDVGIRVSVSRDFLELVKVNIRSHRPILRVDVSEVDILSDSALVISDHSIFTGTSDESICIAVEIKPKCGFLPSSEFIAKANSVKKHVTRYKMHQLLKLHHGEILKESEYDPLDLFSGSKDRICKAIGALFSTPENNFRVFLNGSLIFGCMGRDNIPSHQVNKTFEDLIKVGGLQLSSFLELLGEVIFKSGILDRLLATQKLDVLDIEGAIHAYYNIVSQPCSVCKSIADAELLDRYSFLHSLPMEKSLKIVREFLVAATAKDCSLIISFRPRESGITSSDYSSICLKSLNRIYYYKAHFIDLDMKPLEKMVYYYEKDQKIVNFYKRNVETEQSSCNSKNGVNCYRKKHFHQ</sequence>
<reference evidence="7" key="1">
    <citation type="journal article" date="2015" name="Nat. Genet.">
        <title>The pineapple genome and the evolution of CAM photosynthesis.</title>
        <authorList>
            <person name="Ming R."/>
            <person name="VanBuren R."/>
            <person name="Wai C.M."/>
            <person name="Tang H."/>
            <person name="Schatz M.C."/>
            <person name="Bowers J.E."/>
            <person name="Lyons E."/>
            <person name="Wang M.L."/>
            <person name="Chen J."/>
            <person name="Biggers E."/>
            <person name="Zhang J."/>
            <person name="Huang L."/>
            <person name="Zhang L."/>
            <person name="Miao W."/>
            <person name="Zhang J."/>
            <person name="Ye Z."/>
            <person name="Miao C."/>
            <person name="Lin Z."/>
            <person name="Wang H."/>
            <person name="Zhou H."/>
            <person name="Yim W.C."/>
            <person name="Priest H.D."/>
            <person name="Zheng C."/>
            <person name="Woodhouse M."/>
            <person name="Edger P.P."/>
            <person name="Guyot R."/>
            <person name="Guo H.B."/>
            <person name="Guo H."/>
            <person name="Zheng G."/>
            <person name="Singh R."/>
            <person name="Sharma A."/>
            <person name="Min X."/>
            <person name="Zheng Y."/>
            <person name="Lee H."/>
            <person name="Gurtowski J."/>
            <person name="Sedlazeck F.J."/>
            <person name="Harkess A."/>
            <person name="McKain M.R."/>
            <person name="Liao Z."/>
            <person name="Fang J."/>
            <person name="Liu J."/>
            <person name="Zhang X."/>
            <person name="Zhang Q."/>
            <person name="Hu W."/>
            <person name="Qin Y."/>
            <person name="Wang K."/>
            <person name="Chen L.Y."/>
            <person name="Shirley N."/>
            <person name="Lin Y.R."/>
            <person name="Liu L.Y."/>
            <person name="Hernandez A.G."/>
            <person name="Wright C.L."/>
            <person name="Bulone V."/>
            <person name="Tuskan G.A."/>
            <person name="Heath K."/>
            <person name="Zee F."/>
            <person name="Moore P.H."/>
            <person name="Sunkar R."/>
            <person name="Leebens-Mack J.H."/>
            <person name="Mockler T."/>
            <person name="Bennetzen J.L."/>
            <person name="Freeling M."/>
            <person name="Sankoff D."/>
            <person name="Paterson A.H."/>
            <person name="Zhu X."/>
            <person name="Yang X."/>
            <person name="Smith J.A."/>
            <person name="Cushman J.C."/>
            <person name="Paull R.E."/>
            <person name="Yu Q."/>
        </authorList>
    </citation>
    <scope>NUCLEOTIDE SEQUENCE [LARGE SCALE GENOMIC DNA]</scope>
    <source>
        <strain evidence="7">cv. F153</strain>
    </source>
</reference>
<evidence type="ECO:0000256" key="4">
    <source>
        <dbReference type="ARBA" id="ARBA00022777"/>
    </source>
</evidence>
<protein>
    <recommendedName>
        <fullName evidence="1 6">Inositol-pentakisphosphate 2-kinase</fullName>
        <ecNumber evidence="1 6">2.7.1.158</ecNumber>
    </recommendedName>
</protein>
<dbReference type="Gramene" id="Aco016386.1.mrna1">
    <property type="protein sequence ID" value="Aco016386.1.mrna1"/>
    <property type="gene ID" value="Aco016386.1.path1"/>
</dbReference>
<evidence type="ECO:0000313" key="7">
    <source>
        <dbReference type="Proteomes" id="UP000515123"/>
    </source>
</evidence>
<dbReference type="InterPro" id="IPR009286">
    <property type="entry name" value="Ins_P5_2-kin"/>
</dbReference>
<dbReference type="GeneID" id="109716706"/>